<accession>W1NGE6</accession>
<dbReference type="InterPro" id="IPR036312">
    <property type="entry name" value="Bifun_inhib/LTP/seed_sf"/>
</dbReference>
<evidence type="ECO:0000259" key="10">
    <source>
        <dbReference type="SMART" id="SM00499"/>
    </source>
</evidence>
<dbReference type="eggNOG" id="ENOG502S1ZN">
    <property type="taxonomic scope" value="Eukaryota"/>
</dbReference>
<keyword evidence="7" id="KW-0449">Lipoprotein</keyword>
<keyword evidence="5" id="KW-1015">Disulfide bond</keyword>
<proteinExistence type="inferred from homology"/>
<feature type="domain" description="Bifunctional inhibitor/plant lipid transfer protein/seed storage helical" evidence="10">
    <location>
        <begin position="33"/>
        <end position="111"/>
    </location>
</feature>
<evidence type="ECO:0000313" key="11">
    <source>
        <dbReference type="EMBL" id="ERM94220.1"/>
    </source>
</evidence>
<dbReference type="GO" id="GO:0005886">
    <property type="term" value="C:plasma membrane"/>
    <property type="evidence" value="ECO:0007669"/>
    <property type="project" value="UniProtKB-SubCell"/>
</dbReference>
<feature type="signal peptide" evidence="9">
    <location>
        <begin position="1"/>
        <end position="20"/>
    </location>
</feature>
<dbReference type="KEGG" id="atr:18422106"/>
<gene>
    <name evidence="11" type="ORF">AMTR_s00010p00204620</name>
</gene>
<dbReference type="SMART" id="SM00499">
    <property type="entry name" value="AAI"/>
    <property type="match status" value="1"/>
</dbReference>
<evidence type="ECO:0000256" key="7">
    <source>
        <dbReference type="ARBA" id="ARBA00023288"/>
    </source>
</evidence>
<dbReference type="OrthoDB" id="659547at2759"/>
<dbReference type="PANTHER" id="PTHR33044">
    <property type="entry name" value="BIFUNCTIONAL INHIBITOR/LIPID-TRANSFER PROTEIN/SEED STORAGE 2S ALBUMIN SUPERFAMILY PROTEIN-RELATED"/>
    <property type="match status" value="1"/>
</dbReference>
<evidence type="ECO:0000256" key="5">
    <source>
        <dbReference type="ARBA" id="ARBA00023157"/>
    </source>
</evidence>
<dbReference type="OMA" id="SPTKVCC"/>
<protein>
    <recommendedName>
        <fullName evidence="10">Bifunctional inhibitor/plant lipid transfer protein/seed storage helical domain-containing protein</fullName>
    </recommendedName>
</protein>
<comment type="subcellular location">
    <subcellularLocation>
        <location evidence="1">Cell membrane</location>
        <topology evidence="1">Lipid-anchor</topology>
        <topology evidence="1">GPI-anchor</topology>
    </subcellularLocation>
</comment>
<dbReference type="SUPFAM" id="SSF47699">
    <property type="entry name" value="Bifunctional inhibitor/lipid-transfer protein/seed storage 2S albumin"/>
    <property type="match status" value="1"/>
</dbReference>
<dbReference type="PRINTS" id="PR01217">
    <property type="entry name" value="PRICHEXTENSN"/>
</dbReference>
<evidence type="ECO:0000256" key="4">
    <source>
        <dbReference type="ARBA" id="ARBA00022729"/>
    </source>
</evidence>
<dbReference type="CDD" id="cd00010">
    <property type="entry name" value="AAI_LTSS"/>
    <property type="match status" value="1"/>
</dbReference>
<dbReference type="Gene3D" id="1.10.110.10">
    <property type="entry name" value="Plant lipid-transfer and hydrophobic proteins"/>
    <property type="match status" value="1"/>
</dbReference>
<dbReference type="InterPro" id="IPR043325">
    <property type="entry name" value="LTSS"/>
</dbReference>
<dbReference type="HOGENOM" id="CLU_089796_5_2_1"/>
<sequence length="201" mass="20295">MASKALWILSLVVLVAMANGQKGSSADAPAPDCMNVLMDMAPCLSFVSNDSTVNKPEDGCCSGLAKVVKENPICLCQAFQNSGSLGISINMTRAMALPTVCNVKTPPISKCSAPAPSPKPPTPSPNAPAPSPKLSPAVTPSKSPAPSGPHVEPPTEPPSSVLPSQAPSPAPGISKATTSHPLLAISFALIALLASAAISHF</sequence>
<evidence type="ECO:0000256" key="2">
    <source>
        <dbReference type="ARBA" id="ARBA00009748"/>
    </source>
</evidence>
<name>W1NGE6_AMBTC</name>
<dbReference type="FunFam" id="1.10.110.10:FF:000001">
    <property type="entry name" value="Bifunctional inhibitor/lipid-transfer protein/seed storage 2S albumin superfamily protein"/>
    <property type="match status" value="1"/>
</dbReference>
<evidence type="ECO:0000256" key="1">
    <source>
        <dbReference type="ARBA" id="ARBA00004609"/>
    </source>
</evidence>
<dbReference type="AlphaFoldDB" id="W1NGE6"/>
<dbReference type="STRING" id="13333.W1NGE6"/>
<comment type="similarity">
    <text evidence="2">Belongs to the plant LTP family.</text>
</comment>
<feature type="compositionally biased region" description="Pro residues" evidence="8">
    <location>
        <begin position="115"/>
        <end position="133"/>
    </location>
</feature>
<dbReference type="Pfam" id="PF14368">
    <property type="entry name" value="LTP_2"/>
    <property type="match status" value="1"/>
</dbReference>
<organism evidence="11 12">
    <name type="scientific">Amborella trichopoda</name>
    <dbReference type="NCBI Taxonomy" id="13333"/>
    <lineage>
        <taxon>Eukaryota</taxon>
        <taxon>Viridiplantae</taxon>
        <taxon>Streptophyta</taxon>
        <taxon>Embryophyta</taxon>
        <taxon>Tracheophyta</taxon>
        <taxon>Spermatophyta</taxon>
        <taxon>Magnoliopsida</taxon>
        <taxon>Amborellales</taxon>
        <taxon>Amborellaceae</taxon>
        <taxon>Amborella</taxon>
    </lineage>
</organism>
<evidence type="ECO:0000256" key="9">
    <source>
        <dbReference type="SAM" id="SignalP"/>
    </source>
</evidence>
<keyword evidence="4 9" id="KW-0732">Signal</keyword>
<dbReference type="InterPro" id="IPR016140">
    <property type="entry name" value="Bifunc_inhib/LTP/seed_store"/>
</dbReference>
<feature type="region of interest" description="Disordered" evidence="8">
    <location>
        <begin position="111"/>
        <end position="175"/>
    </location>
</feature>
<dbReference type="Proteomes" id="UP000017836">
    <property type="component" value="Unassembled WGS sequence"/>
</dbReference>
<keyword evidence="3" id="KW-0472">Membrane</keyword>
<dbReference type="GO" id="GO:0098552">
    <property type="term" value="C:side of membrane"/>
    <property type="evidence" value="ECO:0007669"/>
    <property type="project" value="UniProtKB-KW"/>
</dbReference>
<keyword evidence="6" id="KW-0325">Glycoprotein</keyword>
<feature type="chain" id="PRO_5004806527" description="Bifunctional inhibitor/plant lipid transfer protein/seed storage helical domain-containing protein" evidence="9">
    <location>
        <begin position="21"/>
        <end position="201"/>
    </location>
</feature>
<evidence type="ECO:0000256" key="3">
    <source>
        <dbReference type="ARBA" id="ARBA00022622"/>
    </source>
</evidence>
<dbReference type="Gramene" id="ERM94220">
    <property type="protein sequence ID" value="ERM94220"/>
    <property type="gene ID" value="AMTR_s00010p00204620"/>
</dbReference>
<dbReference type="EMBL" id="KI397513">
    <property type="protein sequence ID" value="ERM94220.1"/>
    <property type="molecule type" value="Genomic_DNA"/>
</dbReference>
<evidence type="ECO:0000256" key="8">
    <source>
        <dbReference type="SAM" id="MobiDB-lite"/>
    </source>
</evidence>
<reference evidence="12" key="1">
    <citation type="journal article" date="2013" name="Science">
        <title>The Amborella genome and the evolution of flowering plants.</title>
        <authorList>
            <consortium name="Amborella Genome Project"/>
        </authorList>
    </citation>
    <scope>NUCLEOTIDE SEQUENCE [LARGE SCALE GENOMIC DNA]</scope>
</reference>
<evidence type="ECO:0000256" key="6">
    <source>
        <dbReference type="ARBA" id="ARBA00023180"/>
    </source>
</evidence>
<evidence type="ECO:0000313" key="12">
    <source>
        <dbReference type="Proteomes" id="UP000017836"/>
    </source>
</evidence>
<keyword evidence="12" id="KW-1185">Reference proteome</keyword>
<keyword evidence="3" id="KW-0336">GPI-anchor</keyword>